<keyword evidence="5" id="KW-0717">Septation</keyword>
<comment type="similarity">
    <text evidence="2">Belongs to the SsgA family.</text>
</comment>
<evidence type="ECO:0000313" key="8">
    <source>
        <dbReference type="EMBL" id="AZS89144.1"/>
    </source>
</evidence>
<dbReference type="KEGG" id="sgd:ELQ87_36575"/>
<feature type="region of interest" description="Disordered" evidence="7">
    <location>
        <begin position="1"/>
        <end position="23"/>
    </location>
</feature>
<protein>
    <submittedName>
        <fullName evidence="8">SsgA family sporulation/cell division regulator</fullName>
    </submittedName>
</protein>
<dbReference type="GO" id="GO:0030435">
    <property type="term" value="P:sporulation resulting in formation of a cellular spore"/>
    <property type="evidence" value="ECO:0007669"/>
    <property type="project" value="UniProtKB-KW"/>
</dbReference>
<dbReference type="EMBL" id="CP029078">
    <property type="protein sequence ID" value="QCN84007.1"/>
    <property type="molecule type" value="Genomic_DNA"/>
</dbReference>
<evidence type="ECO:0000313" key="9">
    <source>
        <dbReference type="EMBL" id="QCN84007.1"/>
    </source>
</evidence>
<evidence type="ECO:0000256" key="4">
    <source>
        <dbReference type="ARBA" id="ARBA00022969"/>
    </source>
</evidence>
<accession>A0A3S9ZN15</accession>
<dbReference type="Proteomes" id="UP000271291">
    <property type="component" value="Chromosome"/>
</dbReference>
<dbReference type="RefSeq" id="WP_127181914.1">
    <property type="nucleotide sequence ID" value="NZ_CP029078.1"/>
</dbReference>
<evidence type="ECO:0000313" key="10">
    <source>
        <dbReference type="Proteomes" id="UP000271291"/>
    </source>
</evidence>
<dbReference type="InterPro" id="IPR038658">
    <property type="entry name" value="SsgB_sf"/>
</dbReference>
<keyword evidence="6" id="KW-0131">Cell cycle</keyword>
<dbReference type="InterPro" id="IPR006776">
    <property type="entry name" value="SsgB"/>
</dbReference>
<dbReference type="Pfam" id="PF04686">
    <property type="entry name" value="SsgA"/>
    <property type="match status" value="1"/>
</dbReference>
<name>A0A3S9ZN15_STRGD</name>
<dbReference type="OrthoDB" id="3853096at2"/>
<evidence type="ECO:0000256" key="7">
    <source>
        <dbReference type="SAM" id="MobiDB-lite"/>
    </source>
</evidence>
<dbReference type="Gene3D" id="2.30.31.20">
    <property type="entry name" value="Sporulation-specific cell division protein SsgB"/>
    <property type="match status" value="1"/>
</dbReference>
<keyword evidence="4" id="KW-0749">Sporulation</keyword>
<reference evidence="9 11" key="1">
    <citation type="submission" date="2018-04" db="EMBL/GenBank/DDBJ databases">
        <title>Complete genome sequences of Streptomyces griseoviridis K61 and characterization of antagonistic properties of biological control agents.</title>
        <authorList>
            <person name="Mariita R.M."/>
            <person name="Sello J.K."/>
        </authorList>
    </citation>
    <scope>NUCLEOTIDE SEQUENCE [LARGE SCALE GENOMIC DNA]</scope>
    <source>
        <strain evidence="9 11">K61</strain>
    </source>
</reference>
<evidence type="ECO:0000256" key="6">
    <source>
        <dbReference type="ARBA" id="ARBA00023306"/>
    </source>
</evidence>
<dbReference type="EMBL" id="CP034687">
    <property type="protein sequence ID" value="AZS89144.1"/>
    <property type="molecule type" value="Genomic_DNA"/>
</dbReference>
<evidence type="ECO:0000313" key="11">
    <source>
        <dbReference type="Proteomes" id="UP000501753"/>
    </source>
</evidence>
<dbReference type="AlphaFoldDB" id="A0A3S9ZN15"/>
<dbReference type="Proteomes" id="UP000501753">
    <property type="component" value="Chromosome"/>
</dbReference>
<sequence>MNTGTGNSNSNANSGDSGNGDIGDIGDISGVGDIVLEQPARGRLITADERELPVPAMLRYVAADPLAVHLDFPAEVSLDRTSVTWTFGRALLDDGLRSPSGGGDVHIWPCGENRTVLEFHSPFGLALLRFETAALRRFLLRTYAVVPEGQEDLDEAVDRGLTALFGSV</sequence>
<evidence type="ECO:0000256" key="3">
    <source>
        <dbReference type="ARBA" id="ARBA00022618"/>
    </source>
</evidence>
<proteinExistence type="inferred from homology"/>
<comment type="subcellular location">
    <subcellularLocation>
        <location evidence="1">Cell septum</location>
    </subcellularLocation>
</comment>
<organism evidence="8 10">
    <name type="scientific">Streptomyces griseoviridis</name>
    <dbReference type="NCBI Taxonomy" id="45398"/>
    <lineage>
        <taxon>Bacteria</taxon>
        <taxon>Bacillati</taxon>
        <taxon>Actinomycetota</taxon>
        <taxon>Actinomycetes</taxon>
        <taxon>Kitasatosporales</taxon>
        <taxon>Streptomycetaceae</taxon>
        <taxon>Streptomyces</taxon>
    </lineage>
</organism>
<gene>
    <name evidence="9" type="ORF">DDJ31_02665</name>
    <name evidence="8" type="ORF">ELQ87_36575</name>
</gene>
<keyword evidence="3 8" id="KW-0132">Cell division</keyword>
<reference evidence="8 10" key="2">
    <citation type="submission" date="2018-12" db="EMBL/GenBank/DDBJ databases">
        <title>Streptomyces griseoviridis F1-27 complete genome.</title>
        <authorList>
            <person name="Mariita R.M."/>
            <person name="Sello J.K."/>
        </authorList>
    </citation>
    <scope>NUCLEOTIDE SEQUENCE [LARGE SCALE GENOMIC DNA]</scope>
    <source>
        <strain evidence="8 10">F1-27</strain>
    </source>
</reference>
<dbReference type="GO" id="GO:0000917">
    <property type="term" value="P:division septum assembly"/>
    <property type="evidence" value="ECO:0007669"/>
    <property type="project" value="UniProtKB-KW"/>
</dbReference>
<keyword evidence="11" id="KW-1185">Reference proteome</keyword>
<feature type="compositionally biased region" description="Low complexity" evidence="7">
    <location>
        <begin position="1"/>
        <end position="16"/>
    </location>
</feature>
<evidence type="ECO:0000256" key="5">
    <source>
        <dbReference type="ARBA" id="ARBA00023210"/>
    </source>
</evidence>
<dbReference type="GO" id="GO:0030428">
    <property type="term" value="C:cell septum"/>
    <property type="evidence" value="ECO:0007669"/>
    <property type="project" value="UniProtKB-SubCell"/>
</dbReference>
<evidence type="ECO:0000256" key="1">
    <source>
        <dbReference type="ARBA" id="ARBA00004431"/>
    </source>
</evidence>
<evidence type="ECO:0000256" key="2">
    <source>
        <dbReference type="ARBA" id="ARBA00009323"/>
    </source>
</evidence>